<dbReference type="AlphaFoldDB" id="A0AAQ4DWM0"/>
<gene>
    <name evidence="3" type="ORF">V5799_006359</name>
</gene>
<organism evidence="3 4">
    <name type="scientific">Amblyomma americanum</name>
    <name type="common">Lone star tick</name>
    <dbReference type="NCBI Taxonomy" id="6943"/>
    <lineage>
        <taxon>Eukaryota</taxon>
        <taxon>Metazoa</taxon>
        <taxon>Ecdysozoa</taxon>
        <taxon>Arthropoda</taxon>
        <taxon>Chelicerata</taxon>
        <taxon>Arachnida</taxon>
        <taxon>Acari</taxon>
        <taxon>Parasitiformes</taxon>
        <taxon>Ixodida</taxon>
        <taxon>Ixodoidea</taxon>
        <taxon>Ixodidae</taxon>
        <taxon>Amblyomminae</taxon>
        <taxon>Amblyomma</taxon>
    </lineage>
</organism>
<feature type="region of interest" description="Disordered" evidence="1">
    <location>
        <begin position="1"/>
        <end position="42"/>
    </location>
</feature>
<feature type="non-terminal residue" evidence="3">
    <location>
        <position position="596"/>
    </location>
</feature>
<evidence type="ECO:0000313" key="3">
    <source>
        <dbReference type="EMBL" id="KAK8766860.1"/>
    </source>
</evidence>
<dbReference type="Pfam" id="PF00069">
    <property type="entry name" value="Pkinase"/>
    <property type="match status" value="1"/>
</dbReference>
<dbReference type="GO" id="GO:0004672">
    <property type="term" value="F:protein kinase activity"/>
    <property type="evidence" value="ECO:0007669"/>
    <property type="project" value="InterPro"/>
</dbReference>
<dbReference type="Gene3D" id="1.10.510.10">
    <property type="entry name" value="Transferase(Phosphotransferase) domain 1"/>
    <property type="match status" value="1"/>
</dbReference>
<dbReference type="PROSITE" id="PS00108">
    <property type="entry name" value="PROTEIN_KINASE_ST"/>
    <property type="match status" value="1"/>
</dbReference>
<dbReference type="EMBL" id="JARKHS020025924">
    <property type="protein sequence ID" value="KAK8766860.1"/>
    <property type="molecule type" value="Genomic_DNA"/>
</dbReference>
<feature type="domain" description="Protein kinase" evidence="2">
    <location>
        <begin position="387"/>
        <end position="596"/>
    </location>
</feature>
<name>A0AAQ4DWM0_AMBAM</name>
<feature type="compositionally biased region" description="Acidic residues" evidence="1">
    <location>
        <begin position="1"/>
        <end position="11"/>
    </location>
</feature>
<dbReference type="SMART" id="SM00220">
    <property type="entry name" value="S_TKc"/>
    <property type="match status" value="1"/>
</dbReference>
<accession>A0AAQ4DWM0</accession>
<dbReference type="PANTHER" id="PTHR46599">
    <property type="entry name" value="PIGGYBAC TRANSPOSABLE ELEMENT-DERIVED PROTEIN 4"/>
    <property type="match status" value="1"/>
</dbReference>
<dbReference type="Proteomes" id="UP001321473">
    <property type="component" value="Unassembled WGS sequence"/>
</dbReference>
<dbReference type="InterPro" id="IPR029526">
    <property type="entry name" value="PGBD"/>
</dbReference>
<proteinExistence type="predicted"/>
<dbReference type="SUPFAM" id="SSF56112">
    <property type="entry name" value="Protein kinase-like (PK-like)"/>
    <property type="match status" value="1"/>
</dbReference>
<dbReference type="InterPro" id="IPR008271">
    <property type="entry name" value="Ser/Thr_kinase_AS"/>
</dbReference>
<dbReference type="GO" id="GO:0005524">
    <property type="term" value="F:ATP binding"/>
    <property type="evidence" value="ECO:0007669"/>
    <property type="project" value="InterPro"/>
</dbReference>
<reference evidence="3 4" key="1">
    <citation type="journal article" date="2023" name="Arcadia Sci">
        <title>De novo assembly of a long-read Amblyomma americanum tick genome.</title>
        <authorList>
            <person name="Chou S."/>
            <person name="Poskanzer K.E."/>
            <person name="Rollins M."/>
            <person name="Thuy-Boun P.S."/>
        </authorList>
    </citation>
    <scope>NUCLEOTIDE SEQUENCE [LARGE SCALE GENOMIC DNA]</scope>
    <source>
        <strain evidence="3">F_SG_1</strain>
        <tissue evidence="3">Salivary glands</tissue>
    </source>
</reference>
<evidence type="ECO:0000313" key="4">
    <source>
        <dbReference type="Proteomes" id="UP001321473"/>
    </source>
</evidence>
<dbReference type="InterPro" id="IPR000719">
    <property type="entry name" value="Prot_kinase_dom"/>
</dbReference>
<comment type="caution">
    <text evidence="3">The sequence shown here is derived from an EMBL/GenBank/DDBJ whole genome shotgun (WGS) entry which is preliminary data.</text>
</comment>
<evidence type="ECO:0000256" key="1">
    <source>
        <dbReference type="SAM" id="MobiDB-lite"/>
    </source>
</evidence>
<dbReference type="Pfam" id="PF13843">
    <property type="entry name" value="DDE_Tnp_1_7"/>
    <property type="match status" value="1"/>
</dbReference>
<sequence>MNSDSDDSDSEEAARLSALSSDDSDEEPLPQRNPRKKRKCDERDFSWKKKEFKPQDHAFDPSSSGICNGITAASSELEIFESLFTPDIVEGIVDQTNIFQRQVHAALTPTAGSRIHQWKDMTSREFCVFLAVVMLMAHSRKGTIAQYWSTDPLLSTPAFSKLMSRNRFLLILRFLHFSNNEDQIRGDRLHKVRSVLLTLRKNFQGVLSPYQDLCIDESLLLFKGRLAFKQYIPSKRSRFGLKSFVLCDVKTGLVLDIVLYTGSSTEIHDSEMGYGASVVLTLLDKYLGKGHVLWVDNWYTSPALFTYLLEKKTNACGTVRRNRKGIPREEKRLEEGESSEMCNDQLLFVRWKDKREVLMLTTKHKGGMVESGKVDKKTGESRKIPLCVSKYNLCMGAVDKVDMVVTVTGTVTRKSMKWYKKYFFHLLDITILNSHLLQITASGKKRSMADFRLPLVRQLIEKTLCHENVVRFHGHFEDAKNVYIILELCTRQSLEEMHRPGRWRSGSEVRYLMRQLLHACEYLVQEHVIHRDLKPGNLLLTKYSQVKVADFGLATRVPYSWQLKRSTCGTTNYMAPEMLTQKGYSYAADIWAVGCI</sequence>
<keyword evidence="4" id="KW-1185">Reference proteome</keyword>
<dbReference type="InterPro" id="IPR011009">
    <property type="entry name" value="Kinase-like_dom_sf"/>
</dbReference>
<evidence type="ECO:0000259" key="2">
    <source>
        <dbReference type="PROSITE" id="PS50011"/>
    </source>
</evidence>
<protein>
    <recommendedName>
        <fullName evidence="2">Protein kinase domain-containing protein</fullName>
    </recommendedName>
</protein>
<dbReference type="PANTHER" id="PTHR46599:SF3">
    <property type="entry name" value="PIGGYBAC TRANSPOSABLE ELEMENT-DERIVED PROTEIN 4"/>
    <property type="match status" value="1"/>
</dbReference>
<dbReference type="PROSITE" id="PS50011">
    <property type="entry name" value="PROTEIN_KINASE_DOM"/>
    <property type="match status" value="1"/>
</dbReference>